<evidence type="ECO:0000313" key="14">
    <source>
        <dbReference type="EMBL" id="MEE8658007.1"/>
    </source>
</evidence>
<keyword evidence="8 9" id="KW-0143">Chaperone</keyword>
<evidence type="ECO:0000256" key="7">
    <source>
        <dbReference type="ARBA" id="ARBA00023016"/>
    </source>
</evidence>
<feature type="binding site" evidence="9">
    <location>
        <position position="186"/>
    </location>
    <ligand>
        <name>Zn(2+)</name>
        <dbReference type="ChEBI" id="CHEBI:29105"/>
        <label>2</label>
    </ligand>
</feature>
<dbReference type="InterPro" id="IPR036869">
    <property type="entry name" value="J_dom_sf"/>
</dbReference>
<evidence type="ECO:0000256" key="3">
    <source>
        <dbReference type="ARBA" id="ARBA00022723"/>
    </source>
</evidence>
<comment type="similarity">
    <text evidence="9">Belongs to the DnaJ family.</text>
</comment>
<dbReference type="SUPFAM" id="SSF46565">
    <property type="entry name" value="Chaperone J-domain"/>
    <property type="match status" value="1"/>
</dbReference>
<evidence type="ECO:0000256" key="6">
    <source>
        <dbReference type="ARBA" id="ARBA00022833"/>
    </source>
</evidence>
<dbReference type="InterPro" id="IPR036410">
    <property type="entry name" value="HSP_DnaJ_Cys-rich_dom_sf"/>
</dbReference>
<dbReference type="Pfam" id="PF01556">
    <property type="entry name" value="DnaJ_C"/>
    <property type="match status" value="1"/>
</dbReference>
<protein>
    <recommendedName>
        <fullName evidence="9">Chaperone protein DnaJ</fullName>
    </recommendedName>
</protein>
<evidence type="ECO:0000259" key="12">
    <source>
        <dbReference type="PROSITE" id="PS50076"/>
    </source>
</evidence>
<dbReference type="NCBIfam" id="NF008035">
    <property type="entry name" value="PRK10767.1"/>
    <property type="match status" value="1"/>
</dbReference>
<dbReference type="PANTHER" id="PTHR43096">
    <property type="entry name" value="DNAJ HOMOLOG 1, MITOCHONDRIAL-RELATED"/>
    <property type="match status" value="1"/>
</dbReference>
<proteinExistence type="inferred from homology"/>
<keyword evidence="5 9" id="KW-0863">Zinc-finger</keyword>
<dbReference type="HAMAP" id="MF_01152">
    <property type="entry name" value="DnaJ"/>
    <property type="match status" value="1"/>
</dbReference>
<feature type="repeat" description="CXXCXGXG motif" evidence="9">
    <location>
        <begin position="200"/>
        <end position="207"/>
    </location>
</feature>
<dbReference type="PROSITE" id="PS00636">
    <property type="entry name" value="DNAJ_1"/>
    <property type="match status" value="1"/>
</dbReference>
<feature type="domain" description="J" evidence="12">
    <location>
        <begin position="6"/>
        <end position="71"/>
    </location>
</feature>
<evidence type="ECO:0000256" key="1">
    <source>
        <dbReference type="ARBA" id="ARBA00022490"/>
    </source>
</evidence>
<feature type="binding site" evidence="9">
    <location>
        <position position="164"/>
    </location>
    <ligand>
        <name>Zn(2+)</name>
        <dbReference type="ChEBI" id="CHEBI:29105"/>
        <label>2</label>
    </ligand>
</feature>
<dbReference type="Proteomes" id="UP001312908">
    <property type="component" value="Unassembled WGS sequence"/>
</dbReference>
<dbReference type="InterPro" id="IPR018253">
    <property type="entry name" value="DnaJ_domain_CS"/>
</dbReference>
<keyword evidence="2 9" id="KW-0235">DNA replication</keyword>
<evidence type="ECO:0000256" key="5">
    <source>
        <dbReference type="ARBA" id="ARBA00022771"/>
    </source>
</evidence>
<dbReference type="InterPro" id="IPR001305">
    <property type="entry name" value="HSP_DnaJ_Cys-rich_dom"/>
</dbReference>
<feature type="binding site" evidence="9">
    <location>
        <position position="167"/>
    </location>
    <ligand>
        <name>Zn(2+)</name>
        <dbReference type="ChEBI" id="CHEBI:29105"/>
        <label>2</label>
    </ligand>
</feature>
<feature type="zinc finger region" description="CR-type" evidence="10">
    <location>
        <begin position="133"/>
        <end position="212"/>
    </location>
</feature>
<evidence type="ECO:0000256" key="8">
    <source>
        <dbReference type="ARBA" id="ARBA00023186"/>
    </source>
</evidence>
<evidence type="ECO:0000256" key="9">
    <source>
        <dbReference type="HAMAP-Rule" id="MF_01152"/>
    </source>
</evidence>
<feature type="binding site" evidence="9">
    <location>
        <position position="146"/>
    </location>
    <ligand>
        <name>Zn(2+)</name>
        <dbReference type="ChEBI" id="CHEBI:29105"/>
        <label>1</label>
    </ligand>
</feature>
<keyword evidence="4 9" id="KW-0677">Repeat</keyword>
<dbReference type="Gene3D" id="1.10.287.110">
    <property type="entry name" value="DnaJ domain"/>
    <property type="match status" value="1"/>
</dbReference>
<dbReference type="Pfam" id="PF00684">
    <property type="entry name" value="DnaJ_CXXCXGXG"/>
    <property type="match status" value="1"/>
</dbReference>
<keyword evidence="1 9" id="KW-0963">Cytoplasm</keyword>
<dbReference type="RefSeq" id="WP_394818961.1">
    <property type="nucleotide sequence ID" value="NZ_JAWJZY010000001.1"/>
</dbReference>
<dbReference type="Gene3D" id="2.60.260.20">
    <property type="entry name" value="Urease metallochaperone UreE, N-terminal domain"/>
    <property type="match status" value="2"/>
</dbReference>
<comment type="subunit">
    <text evidence="9">Homodimer.</text>
</comment>
<organism evidence="14 15">
    <name type="scientific">Sorlinia euscelidii</name>
    <dbReference type="NCBI Taxonomy" id="3081148"/>
    <lineage>
        <taxon>Bacteria</taxon>
        <taxon>Pseudomonadati</taxon>
        <taxon>Pseudomonadota</taxon>
        <taxon>Alphaproteobacteria</taxon>
        <taxon>Acetobacterales</taxon>
        <taxon>Acetobacteraceae</taxon>
        <taxon>Sorlinia</taxon>
    </lineage>
</organism>
<dbReference type="NCBIfam" id="TIGR02349">
    <property type="entry name" value="DnaJ_bact"/>
    <property type="match status" value="1"/>
</dbReference>
<sequence length="377" mass="40850">MATKVDYYEVLEVTRTASQAELKTAYRKMAMRFHPDRNAGDAEAEHKFKQVNEAYDVLKDEQKRAAYDRYGHAAFDGSMGGGGGFGGFGAGGFEDIFDMFGDMMGGGRRRTRQRSGNDVQTQIHISLTEAFSGVKKTVKYATRVTCESCSGRGSADPNKGSVQCPTCHGAGAVRAQQGFFLVERPCPTCHGTGNVISDPCKKCQGAGTTPTQRELEIDIPAGIEDGTRMRVTGEGEAGGRGGQAGDLYLHIAVANHALFHREGANIHCRLPLRMAQAALGAEIEVPVIDGSRAKVKIPAGSQAGDHFRLKGKGFSVLRSSSRGDMYLQLAVETPRHLTKRQRELLEAFEEEAGENQAQANPESTGFFSKVKEFFDGR</sequence>
<comment type="domain">
    <text evidence="9">The J domain is necessary and sufficient to stimulate DnaK ATPase activity. Zinc center 1 plays an important role in the autonomous, DnaK-independent chaperone activity of DnaJ. Zinc center 2 is essential for interaction with DnaK and for DnaJ activity.</text>
</comment>
<feature type="binding site" evidence="9">
    <location>
        <position position="149"/>
    </location>
    <ligand>
        <name>Zn(2+)</name>
        <dbReference type="ChEBI" id="CHEBI:29105"/>
        <label>1</label>
    </ligand>
</feature>
<keyword evidence="15" id="KW-1185">Reference proteome</keyword>
<comment type="subcellular location">
    <subcellularLocation>
        <location evidence="9">Cytoplasm</location>
    </subcellularLocation>
</comment>
<dbReference type="PROSITE" id="PS50076">
    <property type="entry name" value="DNAJ_2"/>
    <property type="match status" value="1"/>
</dbReference>
<evidence type="ECO:0000256" key="11">
    <source>
        <dbReference type="SAM" id="MobiDB-lite"/>
    </source>
</evidence>
<feature type="domain" description="CR-type" evidence="13">
    <location>
        <begin position="133"/>
        <end position="212"/>
    </location>
</feature>
<dbReference type="CDD" id="cd10747">
    <property type="entry name" value="DnaJ_C"/>
    <property type="match status" value="1"/>
</dbReference>
<dbReference type="EMBL" id="JAWJZY010000001">
    <property type="protein sequence ID" value="MEE8658007.1"/>
    <property type="molecule type" value="Genomic_DNA"/>
</dbReference>
<reference evidence="14 15" key="1">
    <citation type="submission" date="2023-10" db="EMBL/GenBank/DDBJ databases">
        <title>Sorlinia euscelidii gen. nov., sp. nov., an acetic acid bacteria isolated from the gut of Euscelidius variegatus emitter.</title>
        <authorList>
            <person name="Michoud G."/>
            <person name="Marasco R."/>
            <person name="Seferji K."/>
            <person name="Gonella E."/>
            <person name="Garuglieri E."/>
            <person name="Alma A."/>
            <person name="Mapelli F."/>
            <person name="Borin S."/>
            <person name="Daffonchio D."/>
            <person name="Crotti E."/>
        </authorList>
    </citation>
    <scope>NUCLEOTIDE SEQUENCE [LARGE SCALE GENOMIC DNA]</scope>
    <source>
        <strain evidence="14 15">EV16P</strain>
    </source>
</reference>
<comment type="cofactor">
    <cofactor evidence="9">
        <name>Zn(2+)</name>
        <dbReference type="ChEBI" id="CHEBI:29105"/>
    </cofactor>
    <text evidence="9">Binds 2 Zn(2+) ions per monomer.</text>
</comment>
<dbReference type="InterPro" id="IPR001623">
    <property type="entry name" value="DnaJ_domain"/>
</dbReference>
<feature type="binding site" evidence="9">
    <location>
        <position position="203"/>
    </location>
    <ligand>
        <name>Zn(2+)</name>
        <dbReference type="ChEBI" id="CHEBI:29105"/>
        <label>1</label>
    </ligand>
</feature>
<feature type="repeat" description="CXXCXGXG motif" evidence="9">
    <location>
        <begin position="186"/>
        <end position="193"/>
    </location>
</feature>
<comment type="function">
    <text evidence="9">Participates actively in the response to hyperosmotic and heat shock by preventing the aggregation of stress-denatured proteins and by disaggregating proteins, also in an autonomous, DnaK-independent fashion. Unfolded proteins bind initially to DnaJ; upon interaction with the DnaJ-bound protein, DnaK hydrolyzes its bound ATP, resulting in the formation of a stable complex. GrpE releases ADP from DnaK; ATP binding to DnaK triggers the release of the substrate protein, thus completing the reaction cycle. Several rounds of ATP-dependent interactions between DnaJ, DnaK and GrpE are required for fully efficient folding. Also involved, together with DnaK and GrpE, in the DNA replication of plasmids through activation of initiation proteins.</text>
</comment>
<evidence type="ECO:0000256" key="4">
    <source>
        <dbReference type="ARBA" id="ARBA00022737"/>
    </source>
</evidence>
<feature type="repeat" description="CXXCXGXG motif" evidence="9">
    <location>
        <begin position="146"/>
        <end position="153"/>
    </location>
</feature>
<dbReference type="InterPro" id="IPR012724">
    <property type="entry name" value="DnaJ"/>
</dbReference>
<feature type="repeat" description="CXXCXGXG motif" evidence="9">
    <location>
        <begin position="164"/>
        <end position="171"/>
    </location>
</feature>
<dbReference type="InterPro" id="IPR002939">
    <property type="entry name" value="DnaJ_C"/>
</dbReference>
<gene>
    <name evidence="9 14" type="primary">dnaJ</name>
    <name evidence="14" type="ORF">DOFOFD_03130</name>
</gene>
<keyword evidence="7 9" id="KW-0346">Stress response</keyword>
<evidence type="ECO:0000256" key="2">
    <source>
        <dbReference type="ARBA" id="ARBA00022705"/>
    </source>
</evidence>
<keyword evidence="6 9" id="KW-0862">Zinc</keyword>
<dbReference type="CDD" id="cd06257">
    <property type="entry name" value="DnaJ"/>
    <property type="match status" value="1"/>
</dbReference>
<dbReference type="PANTHER" id="PTHR43096:SF48">
    <property type="entry name" value="CHAPERONE PROTEIN DNAJ"/>
    <property type="match status" value="1"/>
</dbReference>
<dbReference type="Pfam" id="PF00226">
    <property type="entry name" value="DnaJ"/>
    <property type="match status" value="1"/>
</dbReference>
<accession>A0ABU7TZQ0</accession>
<dbReference type="SMART" id="SM00271">
    <property type="entry name" value="DnaJ"/>
    <property type="match status" value="1"/>
</dbReference>
<dbReference type="Gene3D" id="6.20.20.10">
    <property type="match status" value="2"/>
</dbReference>
<keyword evidence="3 9" id="KW-0479">Metal-binding</keyword>
<feature type="binding site" evidence="9">
    <location>
        <position position="189"/>
    </location>
    <ligand>
        <name>Zn(2+)</name>
        <dbReference type="ChEBI" id="CHEBI:29105"/>
        <label>2</label>
    </ligand>
</feature>
<dbReference type="PRINTS" id="PR00625">
    <property type="entry name" value="JDOMAIN"/>
</dbReference>
<feature type="binding site" evidence="9">
    <location>
        <position position="200"/>
    </location>
    <ligand>
        <name>Zn(2+)</name>
        <dbReference type="ChEBI" id="CHEBI:29105"/>
        <label>1</label>
    </ligand>
</feature>
<dbReference type="CDD" id="cd10719">
    <property type="entry name" value="DnaJ_zf"/>
    <property type="match status" value="1"/>
</dbReference>
<comment type="caution">
    <text evidence="14">The sequence shown here is derived from an EMBL/GenBank/DDBJ whole genome shotgun (WGS) entry which is preliminary data.</text>
</comment>
<name>A0ABU7TZQ0_9PROT</name>
<evidence type="ECO:0000259" key="13">
    <source>
        <dbReference type="PROSITE" id="PS51188"/>
    </source>
</evidence>
<evidence type="ECO:0000313" key="15">
    <source>
        <dbReference type="Proteomes" id="UP001312908"/>
    </source>
</evidence>
<dbReference type="PROSITE" id="PS51188">
    <property type="entry name" value="ZF_CR"/>
    <property type="match status" value="1"/>
</dbReference>
<evidence type="ECO:0000256" key="10">
    <source>
        <dbReference type="PROSITE-ProRule" id="PRU00546"/>
    </source>
</evidence>
<dbReference type="InterPro" id="IPR008971">
    <property type="entry name" value="HSP40/DnaJ_pept-bd"/>
</dbReference>
<dbReference type="SUPFAM" id="SSF49493">
    <property type="entry name" value="HSP40/DnaJ peptide-binding domain"/>
    <property type="match status" value="2"/>
</dbReference>
<feature type="region of interest" description="Disordered" evidence="11">
    <location>
        <begin position="351"/>
        <end position="377"/>
    </location>
</feature>
<dbReference type="SUPFAM" id="SSF57938">
    <property type="entry name" value="DnaJ/Hsp40 cysteine-rich domain"/>
    <property type="match status" value="1"/>
</dbReference>